<evidence type="ECO:0000256" key="7">
    <source>
        <dbReference type="ARBA" id="ARBA00022842"/>
    </source>
</evidence>
<evidence type="ECO:0000313" key="11">
    <source>
        <dbReference type="Proteomes" id="UP000185093"/>
    </source>
</evidence>
<evidence type="ECO:0000256" key="1">
    <source>
        <dbReference type="ARBA" id="ARBA00001946"/>
    </source>
</evidence>
<dbReference type="PANTHER" id="PTHR34405:SF1">
    <property type="entry name" value="CRISPR-ASSOCIATED ENDORIBONUCLEASE CAS2"/>
    <property type="match status" value="1"/>
</dbReference>
<comment type="subunit">
    <text evidence="9">Homodimer, forms a heterotetramer with a Cas1 homodimer.</text>
</comment>
<evidence type="ECO:0000256" key="3">
    <source>
        <dbReference type="ARBA" id="ARBA00022722"/>
    </source>
</evidence>
<dbReference type="CDD" id="cd09725">
    <property type="entry name" value="Cas2_I_II_III"/>
    <property type="match status" value="1"/>
</dbReference>
<comment type="similarity">
    <text evidence="2 9">Belongs to the CRISPR-associated endoribonuclease Cas2 protein family.</text>
</comment>
<dbReference type="PANTHER" id="PTHR34405">
    <property type="entry name" value="CRISPR-ASSOCIATED ENDORIBONUCLEASE CAS2"/>
    <property type="match status" value="1"/>
</dbReference>
<comment type="cofactor">
    <cofactor evidence="1 9">
        <name>Mg(2+)</name>
        <dbReference type="ChEBI" id="CHEBI:18420"/>
    </cofactor>
</comment>
<reference evidence="10 11" key="1">
    <citation type="submission" date="2016-11" db="EMBL/GenBank/DDBJ databases">
        <authorList>
            <person name="Varghese N."/>
            <person name="Submissions S."/>
        </authorList>
    </citation>
    <scope>NUCLEOTIDE SEQUENCE [LARGE SCALE GENOMIC DNA]</scope>
    <source>
        <strain evidence="10 11">DSM 20664</strain>
    </source>
</reference>
<keyword evidence="4 9" id="KW-0479">Metal-binding</keyword>
<evidence type="ECO:0000256" key="8">
    <source>
        <dbReference type="ARBA" id="ARBA00023118"/>
    </source>
</evidence>
<dbReference type="RefSeq" id="WP_200779726.1">
    <property type="nucleotide sequence ID" value="NZ_FSQZ01000001.1"/>
</dbReference>
<comment type="function">
    <text evidence="9">CRISPR (clustered regularly interspaced short palindromic repeat), is an adaptive immune system that provides protection against mobile genetic elements (viruses, transposable elements and conjugative plasmids). CRISPR clusters contain sequences complementary to antecedent mobile elements and target invading nucleic acids. CRISPR clusters are transcribed and processed into CRISPR RNA (crRNA). Functions as a ssRNA-specific endoribonuclease. Involved in the integration of spacer DNA into the CRISPR cassette.</text>
</comment>
<comment type="caution">
    <text evidence="10">The sequence shown here is derived from an EMBL/GenBank/DDBJ whole genome shotgun (WGS) entry which is preliminary data.</text>
</comment>
<evidence type="ECO:0000256" key="6">
    <source>
        <dbReference type="ARBA" id="ARBA00022801"/>
    </source>
</evidence>
<keyword evidence="8 9" id="KW-0051">Antiviral defense</keyword>
<dbReference type="EC" id="3.1.-.-" evidence="9"/>
<dbReference type="Gene3D" id="3.30.70.240">
    <property type="match status" value="1"/>
</dbReference>
<evidence type="ECO:0000313" key="10">
    <source>
        <dbReference type="EMBL" id="SIN73152.1"/>
    </source>
</evidence>
<keyword evidence="6 9" id="KW-0378">Hydrolase</keyword>
<evidence type="ECO:0000256" key="4">
    <source>
        <dbReference type="ARBA" id="ARBA00022723"/>
    </source>
</evidence>
<evidence type="ECO:0000256" key="9">
    <source>
        <dbReference type="HAMAP-Rule" id="MF_01471"/>
    </source>
</evidence>
<proteinExistence type="inferred from homology"/>
<protein>
    <recommendedName>
        <fullName evidence="9">CRISPR-associated endoribonuclease Cas2</fullName>
        <ecNumber evidence="9">3.1.-.-</ecNumber>
    </recommendedName>
</protein>
<keyword evidence="11" id="KW-1185">Reference proteome</keyword>
<feature type="binding site" evidence="9">
    <location>
        <position position="4"/>
    </location>
    <ligand>
        <name>Mg(2+)</name>
        <dbReference type="ChEBI" id="CHEBI:18420"/>
        <note>catalytic</note>
    </ligand>
</feature>
<dbReference type="InterPro" id="IPR021127">
    <property type="entry name" value="CRISPR_associated_Cas2"/>
</dbReference>
<dbReference type="NCBIfam" id="TIGR01573">
    <property type="entry name" value="cas2"/>
    <property type="match status" value="1"/>
</dbReference>
<gene>
    <name evidence="9" type="primary">cas2</name>
    <name evidence="10" type="ORF">SAMN05444368_1572</name>
</gene>
<name>A0ABY1JEI1_9BACT</name>
<dbReference type="HAMAP" id="MF_01471">
    <property type="entry name" value="Cas2"/>
    <property type="match status" value="1"/>
</dbReference>
<dbReference type="InterPro" id="IPR019199">
    <property type="entry name" value="Virulence_VapD/CRISPR_Cas2"/>
</dbReference>
<accession>A0ABY1JEI1</accession>
<evidence type="ECO:0000256" key="5">
    <source>
        <dbReference type="ARBA" id="ARBA00022759"/>
    </source>
</evidence>
<evidence type="ECO:0000256" key="2">
    <source>
        <dbReference type="ARBA" id="ARBA00009959"/>
    </source>
</evidence>
<organism evidence="10 11">
    <name type="scientific">Acetomicrobium flavidum</name>
    <dbReference type="NCBI Taxonomy" id="49896"/>
    <lineage>
        <taxon>Bacteria</taxon>
        <taxon>Thermotogati</taxon>
        <taxon>Synergistota</taxon>
        <taxon>Synergistia</taxon>
        <taxon>Synergistales</taxon>
        <taxon>Acetomicrobiaceae</taxon>
        <taxon>Acetomicrobium</taxon>
    </lineage>
</organism>
<dbReference type="Proteomes" id="UP000185093">
    <property type="component" value="Unassembled WGS sequence"/>
</dbReference>
<keyword evidence="7 9" id="KW-0460">Magnesium</keyword>
<keyword evidence="3 9" id="KW-0540">Nuclease</keyword>
<dbReference type="EMBL" id="FSQZ01000001">
    <property type="protein sequence ID" value="SIN73152.1"/>
    <property type="molecule type" value="Genomic_DNA"/>
</dbReference>
<dbReference type="Pfam" id="PF09827">
    <property type="entry name" value="CRISPR_Cas2"/>
    <property type="match status" value="1"/>
</dbReference>
<dbReference type="SUPFAM" id="SSF143430">
    <property type="entry name" value="TTP0101/SSO1404-like"/>
    <property type="match status" value="1"/>
</dbReference>
<sequence>MIYDVGEERVNKVLKIGRKYLSWIQNSVLEGDLTPATFASLKREVCKVIKDDYDSVIFYTWRSERYTSREVIGKEKGSSEIFI</sequence>
<keyword evidence="5 9" id="KW-0255">Endonuclease</keyword>